<comment type="catalytic activity">
    <reaction evidence="1">
        <text>ATP + protein L-histidine = ADP + protein N-phospho-L-histidine.</text>
        <dbReference type="EC" id="2.7.13.3"/>
    </reaction>
</comment>
<dbReference type="SUPFAM" id="SSF47384">
    <property type="entry name" value="Homodimeric domain of signal transducing histidine kinase"/>
    <property type="match status" value="1"/>
</dbReference>
<feature type="domain" description="Histidine kinase" evidence="11">
    <location>
        <begin position="258"/>
        <end position="474"/>
    </location>
</feature>
<keyword evidence="10" id="KW-0812">Transmembrane</keyword>
<keyword evidence="5" id="KW-0808">Transferase</keyword>
<dbReference type="GO" id="GO:0005524">
    <property type="term" value="F:ATP binding"/>
    <property type="evidence" value="ECO:0007669"/>
    <property type="project" value="UniProtKB-KW"/>
</dbReference>
<dbReference type="RefSeq" id="WP_244717559.1">
    <property type="nucleotide sequence ID" value="NZ_JALIRP010000001.1"/>
</dbReference>
<dbReference type="GO" id="GO:0005886">
    <property type="term" value="C:plasma membrane"/>
    <property type="evidence" value="ECO:0007669"/>
    <property type="project" value="UniProtKB-SubCell"/>
</dbReference>
<name>A0A9X1WNE2_9BACL</name>
<dbReference type="InterPro" id="IPR003661">
    <property type="entry name" value="HisK_dim/P_dom"/>
</dbReference>
<evidence type="ECO:0000256" key="2">
    <source>
        <dbReference type="ARBA" id="ARBA00004651"/>
    </source>
</evidence>
<gene>
    <name evidence="12" type="ORF">MUG84_00430</name>
</gene>
<dbReference type="Gene3D" id="3.30.565.10">
    <property type="entry name" value="Histidine kinase-like ATPase, C-terminal domain"/>
    <property type="match status" value="1"/>
</dbReference>
<evidence type="ECO:0000256" key="9">
    <source>
        <dbReference type="ARBA" id="ARBA00023012"/>
    </source>
</evidence>
<evidence type="ECO:0000256" key="1">
    <source>
        <dbReference type="ARBA" id="ARBA00000085"/>
    </source>
</evidence>
<dbReference type="SMART" id="SM00388">
    <property type="entry name" value="HisKA"/>
    <property type="match status" value="1"/>
</dbReference>
<evidence type="ECO:0000259" key="11">
    <source>
        <dbReference type="PROSITE" id="PS50109"/>
    </source>
</evidence>
<dbReference type="InterPro" id="IPR036097">
    <property type="entry name" value="HisK_dim/P_sf"/>
</dbReference>
<dbReference type="InterPro" id="IPR005467">
    <property type="entry name" value="His_kinase_dom"/>
</dbReference>
<dbReference type="CDD" id="cd00075">
    <property type="entry name" value="HATPase"/>
    <property type="match status" value="1"/>
</dbReference>
<dbReference type="GO" id="GO:0000155">
    <property type="term" value="F:phosphorelay sensor kinase activity"/>
    <property type="evidence" value="ECO:0007669"/>
    <property type="project" value="InterPro"/>
</dbReference>
<accession>A0A9X1WNE2</accession>
<dbReference type="FunFam" id="3.30.565.10:FF:000006">
    <property type="entry name" value="Sensor histidine kinase WalK"/>
    <property type="match status" value="1"/>
</dbReference>
<evidence type="ECO:0000256" key="4">
    <source>
        <dbReference type="ARBA" id="ARBA00022553"/>
    </source>
</evidence>
<dbReference type="PANTHER" id="PTHR43547:SF2">
    <property type="entry name" value="HYBRID SIGNAL TRANSDUCTION HISTIDINE KINASE C"/>
    <property type="match status" value="1"/>
</dbReference>
<dbReference type="InterPro" id="IPR004358">
    <property type="entry name" value="Sig_transdc_His_kin-like_C"/>
</dbReference>
<evidence type="ECO:0000256" key="5">
    <source>
        <dbReference type="ARBA" id="ARBA00022679"/>
    </source>
</evidence>
<sequence>MSLRSWTNKSLTITLLLLAGLLGGSLYLLSYSLSGNKEAPPQSVIHQVRLAINPLMLYLEQHHDNIGTTEVQTELNRLATQHEIGLAYVQLDGTVTFSSAALSPIAQDNVNRFLRYDMYSGQQSSGLFQIAFPVIDKNSQSQVGNAVYFLPEAKVFPAQSNYRPVLSFVIIALIVLCLALLLIFMKRTIQFHLISPILQLRLHAEAILKGNYEQQPTYASLNEMGELYSMFDQMRTEIMYLSMQRIQQEKAQKELITNISHEIKTPITTIKAYIDSILEGVCSDTDTMLEYIEIMRTHTDKMARLVEDLLLQTLQDLGQITVEPREQYSRDILYKILKPIGHYVRTNELNYIEPEEIPNVLINMDANRIEQVISNLVSNSLKHTSPGDSIRIDVHLEAGMLKVIIADTGSGIRPQDMPFIFERYFRRNPGSDAHRGTGLGLSICKTIIEAHGGTISFTSKHGEGTTFNFTLPLC</sequence>
<evidence type="ECO:0000256" key="7">
    <source>
        <dbReference type="ARBA" id="ARBA00022777"/>
    </source>
</evidence>
<dbReference type="PRINTS" id="PR00344">
    <property type="entry name" value="BCTRLSENSOR"/>
</dbReference>
<dbReference type="Proteomes" id="UP001139347">
    <property type="component" value="Unassembled WGS sequence"/>
</dbReference>
<dbReference type="AlphaFoldDB" id="A0A9X1WNE2"/>
<evidence type="ECO:0000256" key="8">
    <source>
        <dbReference type="ARBA" id="ARBA00022840"/>
    </source>
</evidence>
<keyword evidence="8" id="KW-0067">ATP-binding</keyword>
<dbReference type="PROSITE" id="PS50109">
    <property type="entry name" value="HIS_KIN"/>
    <property type="match status" value="1"/>
</dbReference>
<dbReference type="Gene3D" id="1.10.287.130">
    <property type="match status" value="1"/>
</dbReference>
<dbReference type="SMART" id="SM00387">
    <property type="entry name" value="HATPase_c"/>
    <property type="match status" value="1"/>
</dbReference>
<dbReference type="InterPro" id="IPR036890">
    <property type="entry name" value="HATPase_C_sf"/>
</dbReference>
<keyword evidence="10" id="KW-0472">Membrane</keyword>
<dbReference type="EC" id="2.7.13.3" evidence="3"/>
<proteinExistence type="predicted"/>
<evidence type="ECO:0000313" key="12">
    <source>
        <dbReference type="EMBL" id="MCJ8010205.1"/>
    </source>
</evidence>
<dbReference type="PANTHER" id="PTHR43547">
    <property type="entry name" value="TWO-COMPONENT HISTIDINE KINASE"/>
    <property type="match status" value="1"/>
</dbReference>
<organism evidence="12 13">
    <name type="scientific">Paenibacillus mangrovi</name>
    <dbReference type="NCBI Taxonomy" id="2931978"/>
    <lineage>
        <taxon>Bacteria</taxon>
        <taxon>Bacillati</taxon>
        <taxon>Bacillota</taxon>
        <taxon>Bacilli</taxon>
        <taxon>Bacillales</taxon>
        <taxon>Paenibacillaceae</taxon>
        <taxon>Paenibacillus</taxon>
    </lineage>
</organism>
<dbReference type="Pfam" id="PF02518">
    <property type="entry name" value="HATPase_c"/>
    <property type="match status" value="1"/>
</dbReference>
<keyword evidence="10" id="KW-1133">Transmembrane helix</keyword>
<keyword evidence="7 12" id="KW-0418">Kinase</keyword>
<comment type="subcellular location">
    <subcellularLocation>
        <location evidence="2">Cell membrane</location>
        <topology evidence="2">Multi-pass membrane protein</topology>
    </subcellularLocation>
</comment>
<dbReference type="SUPFAM" id="SSF158472">
    <property type="entry name" value="HAMP domain-like"/>
    <property type="match status" value="1"/>
</dbReference>
<dbReference type="EMBL" id="JALIRP010000001">
    <property type="protein sequence ID" value="MCJ8010205.1"/>
    <property type="molecule type" value="Genomic_DNA"/>
</dbReference>
<evidence type="ECO:0000313" key="13">
    <source>
        <dbReference type="Proteomes" id="UP001139347"/>
    </source>
</evidence>
<dbReference type="Pfam" id="PF00512">
    <property type="entry name" value="HisKA"/>
    <property type="match status" value="1"/>
</dbReference>
<evidence type="ECO:0000256" key="6">
    <source>
        <dbReference type="ARBA" id="ARBA00022741"/>
    </source>
</evidence>
<keyword evidence="6" id="KW-0547">Nucleotide-binding</keyword>
<dbReference type="CDD" id="cd00082">
    <property type="entry name" value="HisKA"/>
    <property type="match status" value="1"/>
</dbReference>
<comment type="caution">
    <text evidence="12">The sequence shown here is derived from an EMBL/GenBank/DDBJ whole genome shotgun (WGS) entry which is preliminary data.</text>
</comment>
<evidence type="ECO:0000256" key="3">
    <source>
        <dbReference type="ARBA" id="ARBA00012438"/>
    </source>
</evidence>
<dbReference type="Gene3D" id="6.10.340.10">
    <property type="match status" value="1"/>
</dbReference>
<dbReference type="SUPFAM" id="SSF55874">
    <property type="entry name" value="ATPase domain of HSP90 chaperone/DNA topoisomerase II/histidine kinase"/>
    <property type="match status" value="1"/>
</dbReference>
<keyword evidence="4" id="KW-0597">Phosphoprotein</keyword>
<dbReference type="InterPro" id="IPR003594">
    <property type="entry name" value="HATPase_dom"/>
</dbReference>
<feature type="transmembrane region" description="Helical" evidence="10">
    <location>
        <begin position="165"/>
        <end position="185"/>
    </location>
</feature>
<evidence type="ECO:0000256" key="10">
    <source>
        <dbReference type="SAM" id="Phobius"/>
    </source>
</evidence>
<dbReference type="CDD" id="cd06225">
    <property type="entry name" value="HAMP"/>
    <property type="match status" value="1"/>
</dbReference>
<protein>
    <recommendedName>
        <fullName evidence="3">histidine kinase</fullName>
        <ecNumber evidence="3">2.7.13.3</ecNumber>
    </recommendedName>
</protein>
<keyword evidence="9" id="KW-0902">Two-component regulatory system</keyword>
<keyword evidence="13" id="KW-1185">Reference proteome</keyword>
<reference evidence="12" key="1">
    <citation type="submission" date="2022-04" db="EMBL/GenBank/DDBJ databases">
        <title>Paenibacillus mangrovi sp. nov., a novel endophytic bacterium isolated from bark of Kandelia candel.</title>
        <authorList>
            <person name="Tuo L."/>
        </authorList>
    </citation>
    <scope>NUCLEOTIDE SEQUENCE</scope>
    <source>
        <strain evidence="12">KQZ6P-2</strain>
    </source>
</reference>